<dbReference type="Gene3D" id="1.10.1780.10">
    <property type="entry name" value="Clp, N-terminal domain"/>
    <property type="match status" value="1"/>
</dbReference>
<feature type="domain" description="Clp R" evidence="1">
    <location>
        <begin position="9"/>
        <end position="66"/>
    </location>
</feature>
<dbReference type="Proteomes" id="UP000530928">
    <property type="component" value="Unassembled WGS sequence"/>
</dbReference>
<gene>
    <name evidence="2" type="ORF">HNR30_002535</name>
</gene>
<comment type="caution">
    <text evidence="2">The sequence shown here is derived from an EMBL/GenBank/DDBJ whole genome shotgun (WGS) entry which is preliminary data.</text>
</comment>
<reference evidence="2 3" key="1">
    <citation type="submission" date="2020-07" db="EMBL/GenBank/DDBJ databases">
        <title>Genomic Encyclopedia of Type Strains, Phase IV (KMG-IV): sequencing the most valuable type-strain genomes for metagenomic binning, comparative biology and taxonomic classification.</title>
        <authorList>
            <person name="Goeker M."/>
        </authorList>
    </citation>
    <scope>NUCLEOTIDE SEQUENCE [LARGE SCALE GENOMIC DNA]</scope>
    <source>
        <strain evidence="2 3">DSM 45533</strain>
    </source>
</reference>
<evidence type="ECO:0000259" key="1">
    <source>
        <dbReference type="Pfam" id="PF02861"/>
    </source>
</evidence>
<keyword evidence="3" id="KW-1185">Reference proteome</keyword>
<dbReference type="RefSeq" id="WP_181609934.1">
    <property type="nucleotide sequence ID" value="NZ_BAABAM010000012.1"/>
</dbReference>
<keyword evidence="2" id="KW-0378">Hydrolase</keyword>
<accession>A0A7W0CHL6</accession>
<evidence type="ECO:0000313" key="2">
    <source>
        <dbReference type="EMBL" id="MBA2891194.1"/>
    </source>
</evidence>
<dbReference type="InterPro" id="IPR004176">
    <property type="entry name" value="Clp_R_N"/>
</dbReference>
<dbReference type="InterPro" id="IPR036628">
    <property type="entry name" value="Clp_N_dom_sf"/>
</dbReference>
<proteinExistence type="predicted"/>
<evidence type="ECO:0000313" key="3">
    <source>
        <dbReference type="Proteomes" id="UP000530928"/>
    </source>
</evidence>
<keyword evidence="2" id="KW-0645">Protease</keyword>
<dbReference type="Pfam" id="PF02861">
    <property type="entry name" value="Clp_N"/>
    <property type="match status" value="1"/>
</dbReference>
<name>A0A7W0CHL6_9ACTN</name>
<dbReference type="EMBL" id="JACDUR010000002">
    <property type="protein sequence ID" value="MBA2891194.1"/>
    <property type="molecule type" value="Genomic_DNA"/>
</dbReference>
<organism evidence="2 3">
    <name type="scientific">Nonomuraea soli</name>
    <dbReference type="NCBI Taxonomy" id="1032476"/>
    <lineage>
        <taxon>Bacteria</taxon>
        <taxon>Bacillati</taxon>
        <taxon>Actinomycetota</taxon>
        <taxon>Actinomycetes</taxon>
        <taxon>Streptosporangiales</taxon>
        <taxon>Streptosporangiaceae</taxon>
        <taxon>Nonomuraea</taxon>
    </lineage>
</organism>
<protein>
    <submittedName>
        <fullName evidence="2">D-alanyl-D-alanine carboxypeptidase</fullName>
        <ecNumber evidence="2">3.4.16.4</ecNumber>
    </submittedName>
</protein>
<dbReference type="EC" id="3.4.16.4" evidence="2"/>
<keyword evidence="2" id="KW-0121">Carboxypeptidase</keyword>
<sequence>MSAIGIYVRAMLTKAESEARAEAAPTIEAQHLLLAMTALPGGAAAEVLASFELDHGRLREALDREFELSLAAAGIALGGLHVPRPAAPRRPALGATARTALHRGFSARAGRRGTPVHVLLGIVRAETGVVPRALRLAGIDRAALLASTLHALDAR</sequence>
<dbReference type="GO" id="GO:0009002">
    <property type="term" value="F:serine-type D-Ala-D-Ala carboxypeptidase activity"/>
    <property type="evidence" value="ECO:0007669"/>
    <property type="project" value="UniProtKB-EC"/>
</dbReference>
<dbReference type="SUPFAM" id="SSF81923">
    <property type="entry name" value="Double Clp-N motif"/>
    <property type="match status" value="1"/>
</dbReference>
<dbReference type="AlphaFoldDB" id="A0A7W0CHL6"/>